<dbReference type="InterPro" id="IPR013083">
    <property type="entry name" value="Znf_RING/FYVE/PHD"/>
</dbReference>
<feature type="region of interest" description="Disordered" evidence="5">
    <location>
        <begin position="232"/>
        <end position="374"/>
    </location>
</feature>
<feature type="compositionally biased region" description="Polar residues" evidence="5">
    <location>
        <begin position="308"/>
        <end position="326"/>
    </location>
</feature>
<dbReference type="SUPFAM" id="SSF57850">
    <property type="entry name" value="RING/U-box"/>
    <property type="match status" value="1"/>
</dbReference>
<dbReference type="SMART" id="SM00184">
    <property type="entry name" value="RING"/>
    <property type="match status" value="1"/>
</dbReference>
<dbReference type="Gene3D" id="3.30.40.10">
    <property type="entry name" value="Zinc/RING finger domain, C3HC4 (zinc finger)"/>
    <property type="match status" value="1"/>
</dbReference>
<keyword evidence="2 4" id="KW-0863">Zinc-finger</keyword>
<dbReference type="PROSITE" id="PS50089">
    <property type="entry name" value="ZF_RING_2"/>
    <property type="match status" value="1"/>
</dbReference>
<evidence type="ECO:0000313" key="8">
    <source>
        <dbReference type="Proteomes" id="UP001485043"/>
    </source>
</evidence>
<gene>
    <name evidence="7" type="ORF">WJX84_004395</name>
</gene>
<reference evidence="7 8" key="1">
    <citation type="journal article" date="2024" name="Nat. Commun.">
        <title>Phylogenomics reveals the evolutionary origins of lichenization in chlorophyte algae.</title>
        <authorList>
            <person name="Puginier C."/>
            <person name="Libourel C."/>
            <person name="Otte J."/>
            <person name="Skaloud P."/>
            <person name="Haon M."/>
            <person name="Grisel S."/>
            <person name="Petersen M."/>
            <person name="Berrin J.G."/>
            <person name="Delaux P.M."/>
            <person name="Dal Grande F."/>
            <person name="Keller J."/>
        </authorList>
    </citation>
    <scope>NUCLEOTIDE SEQUENCE [LARGE SCALE GENOMIC DNA]</scope>
    <source>
        <strain evidence="7 8">SAG 2523</strain>
    </source>
</reference>
<evidence type="ECO:0000256" key="2">
    <source>
        <dbReference type="ARBA" id="ARBA00022771"/>
    </source>
</evidence>
<proteinExistence type="predicted"/>
<dbReference type="InterPro" id="IPR051728">
    <property type="entry name" value="RING-FYVE_E3_ubiquitin-ligase"/>
</dbReference>
<feature type="compositionally biased region" description="Basic and acidic residues" evidence="5">
    <location>
        <begin position="264"/>
        <end position="273"/>
    </location>
</feature>
<feature type="compositionally biased region" description="Low complexity" evidence="5">
    <location>
        <begin position="351"/>
        <end position="362"/>
    </location>
</feature>
<dbReference type="EMBL" id="JALJOV010000660">
    <property type="protein sequence ID" value="KAK9862071.1"/>
    <property type="molecule type" value="Genomic_DNA"/>
</dbReference>
<name>A0AAW1SZD6_9CHLO</name>
<dbReference type="InterPro" id="IPR001841">
    <property type="entry name" value="Znf_RING"/>
</dbReference>
<evidence type="ECO:0000256" key="3">
    <source>
        <dbReference type="ARBA" id="ARBA00022833"/>
    </source>
</evidence>
<feature type="domain" description="RING-type" evidence="6">
    <location>
        <begin position="389"/>
        <end position="424"/>
    </location>
</feature>
<evidence type="ECO:0000313" key="7">
    <source>
        <dbReference type="EMBL" id="KAK9862071.1"/>
    </source>
</evidence>
<accession>A0AAW1SZD6</accession>
<keyword evidence="8" id="KW-1185">Reference proteome</keyword>
<comment type="caution">
    <text evidence="7">The sequence shown here is derived from an EMBL/GenBank/DDBJ whole genome shotgun (WGS) entry which is preliminary data.</text>
</comment>
<dbReference type="GO" id="GO:0008270">
    <property type="term" value="F:zinc ion binding"/>
    <property type="evidence" value="ECO:0007669"/>
    <property type="project" value="UniProtKB-KW"/>
</dbReference>
<dbReference type="PANTHER" id="PTHR14879">
    <property type="entry name" value="CASPASE REGULATOR, RING FINGER DOMAIN-CONTAINING"/>
    <property type="match status" value="1"/>
</dbReference>
<feature type="compositionally biased region" description="Low complexity" evidence="5">
    <location>
        <begin position="247"/>
        <end position="256"/>
    </location>
</feature>
<keyword evidence="1" id="KW-0479">Metal-binding</keyword>
<keyword evidence="3" id="KW-0862">Zinc</keyword>
<evidence type="ECO:0000256" key="4">
    <source>
        <dbReference type="PROSITE-ProRule" id="PRU00175"/>
    </source>
</evidence>
<evidence type="ECO:0000256" key="5">
    <source>
        <dbReference type="SAM" id="MobiDB-lite"/>
    </source>
</evidence>
<dbReference type="FunFam" id="1.10.1170.10:FF:000002">
    <property type="entry name" value="Baculoviral IAP repeat containing 7"/>
    <property type="match status" value="1"/>
</dbReference>
<dbReference type="Pfam" id="PF13920">
    <property type="entry name" value="zf-C3HC4_3"/>
    <property type="match status" value="1"/>
</dbReference>
<dbReference type="AlphaFoldDB" id="A0AAW1SZD6"/>
<dbReference type="PANTHER" id="PTHR14879:SF5">
    <property type="entry name" value="RING-TYPE DOMAIN-CONTAINING PROTEIN"/>
    <property type="match status" value="1"/>
</dbReference>
<evidence type="ECO:0000256" key="1">
    <source>
        <dbReference type="ARBA" id="ARBA00022723"/>
    </source>
</evidence>
<dbReference type="Proteomes" id="UP001485043">
    <property type="component" value="Unassembled WGS sequence"/>
</dbReference>
<evidence type="ECO:0000259" key="6">
    <source>
        <dbReference type="PROSITE" id="PS50089"/>
    </source>
</evidence>
<sequence length="432" mass="46760">MAERSQCVSAAVFFAAARRGDADQVSLLLEQQPSLALQLDAFGKDALYYTQLLGHREVTELLQGEAAPLQQDRLPASLPGVVLSNEPQILRDEQEAMNAWDGAQDIAFQTTNGAWEHIIPTAPAMPSRQSPTLLNRGAPGSEVFHERTSPYSTSLREVFSMRGVRPSPSSLRRDSAAGPRTNGWVAQQLDFTDAQQRMGQTRPGTISRPLPAPFEASHLDRRLRDPHLPMGQARSGLVSDQDMSQPAAAAAAGAEAPQRITPGMRREQEERHRERMRRGGGNRRSYAFIDVDISSSDDEGYQADMMRTGSTHSSTAGAARVASQQDLPAWAGAASQPPSTTRSFWAARGGSSQPVPSPSAASPTPPKSPSGSKNVEVNAVAQSTDANLCKVCFSNAADTLFEPCRHLGLCRDCANEMETCPFCRKHIRRSAT</sequence>
<organism evidence="7 8">
    <name type="scientific">Apatococcus fuscideae</name>
    <dbReference type="NCBI Taxonomy" id="2026836"/>
    <lineage>
        <taxon>Eukaryota</taxon>
        <taxon>Viridiplantae</taxon>
        <taxon>Chlorophyta</taxon>
        <taxon>core chlorophytes</taxon>
        <taxon>Trebouxiophyceae</taxon>
        <taxon>Chlorellales</taxon>
        <taxon>Chlorellaceae</taxon>
        <taxon>Apatococcus</taxon>
    </lineage>
</organism>
<protein>
    <recommendedName>
        <fullName evidence="6">RING-type domain-containing protein</fullName>
    </recommendedName>
</protein>